<evidence type="ECO:0000259" key="7">
    <source>
        <dbReference type="SMART" id="SM01192"/>
    </source>
</evidence>
<dbReference type="Proteomes" id="UP000245207">
    <property type="component" value="Unassembled WGS sequence"/>
</dbReference>
<evidence type="ECO:0000256" key="1">
    <source>
        <dbReference type="ARBA" id="ARBA00005031"/>
    </source>
</evidence>
<comment type="similarity">
    <text evidence="2">Belongs to the enolase family.</text>
</comment>
<evidence type="ECO:0000313" key="9">
    <source>
        <dbReference type="Proteomes" id="UP000245207"/>
    </source>
</evidence>
<dbReference type="GO" id="GO:0006096">
    <property type="term" value="P:glycolytic process"/>
    <property type="evidence" value="ECO:0007669"/>
    <property type="project" value="UniProtKB-UniPathway"/>
</dbReference>
<dbReference type="UniPathway" id="UPA00109">
    <property type="reaction ID" value="UER00187"/>
</dbReference>
<evidence type="ECO:0000256" key="4">
    <source>
        <dbReference type="ARBA" id="ARBA00023152"/>
    </source>
</evidence>
<dbReference type="GO" id="GO:0004634">
    <property type="term" value="F:phosphopyruvate hydratase activity"/>
    <property type="evidence" value="ECO:0007669"/>
    <property type="project" value="UniProtKB-EC"/>
</dbReference>
<dbReference type="OrthoDB" id="1739814at2759"/>
<dbReference type="Gene3D" id="3.20.20.120">
    <property type="entry name" value="Enolase-like C-terminal domain"/>
    <property type="match status" value="1"/>
</dbReference>
<keyword evidence="5" id="KW-0456">Lyase</keyword>
<dbReference type="AlphaFoldDB" id="A0A2U1MTN2"/>
<dbReference type="SUPFAM" id="SSF51604">
    <property type="entry name" value="Enolase C-terminal domain-like"/>
    <property type="match status" value="1"/>
</dbReference>
<dbReference type="InterPro" id="IPR020810">
    <property type="entry name" value="Enolase_C"/>
</dbReference>
<dbReference type="SMART" id="SM01192">
    <property type="entry name" value="Enolase_C"/>
    <property type="match status" value="1"/>
</dbReference>
<dbReference type="InterPro" id="IPR036849">
    <property type="entry name" value="Enolase-like_C_sf"/>
</dbReference>
<feature type="region of interest" description="Disordered" evidence="6">
    <location>
        <begin position="46"/>
        <end position="102"/>
    </location>
</feature>
<dbReference type="STRING" id="35608.A0A2U1MTN2"/>
<evidence type="ECO:0000256" key="2">
    <source>
        <dbReference type="ARBA" id="ARBA00009604"/>
    </source>
</evidence>
<name>A0A2U1MTN2_ARTAN</name>
<dbReference type="InterPro" id="IPR000941">
    <property type="entry name" value="Enolase"/>
</dbReference>
<proteinExistence type="inferred from homology"/>
<protein>
    <recommendedName>
        <fullName evidence="3">phosphopyruvate hydratase</fullName>
        <ecNumber evidence="3">4.2.1.11</ecNumber>
    </recommendedName>
</protein>
<gene>
    <name evidence="8" type="ORF">CTI12_AA305050</name>
</gene>
<reference evidence="8 9" key="1">
    <citation type="journal article" date="2018" name="Mol. Plant">
        <title>The genome of Artemisia annua provides insight into the evolution of Asteraceae family and artemisinin biosynthesis.</title>
        <authorList>
            <person name="Shen Q."/>
            <person name="Zhang L."/>
            <person name="Liao Z."/>
            <person name="Wang S."/>
            <person name="Yan T."/>
            <person name="Shi P."/>
            <person name="Liu M."/>
            <person name="Fu X."/>
            <person name="Pan Q."/>
            <person name="Wang Y."/>
            <person name="Lv Z."/>
            <person name="Lu X."/>
            <person name="Zhang F."/>
            <person name="Jiang W."/>
            <person name="Ma Y."/>
            <person name="Chen M."/>
            <person name="Hao X."/>
            <person name="Li L."/>
            <person name="Tang Y."/>
            <person name="Lv G."/>
            <person name="Zhou Y."/>
            <person name="Sun X."/>
            <person name="Brodelius P.E."/>
            <person name="Rose J.K.C."/>
            <person name="Tang K."/>
        </authorList>
    </citation>
    <scope>NUCLEOTIDE SEQUENCE [LARGE SCALE GENOMIC DNA]</scope>
    <source>
        <strain evidence="9">cv. Huhao1</strain>
        <tissue evidence="8">Leaf</tissue>
    </source>
</reference>
<evidence type="ECO:0000256" key="6">
    <source>
        <dbReference type="SAM" id="MobiDB-lite"/>
    </source>
</evidence>
<dbReference type="PANTHER" id="PTHR11902:SF1">
    <property type="entry name" value="ENOLASE"/>
    <property type="match status" value="1"/>
</dbReference>
<accession>A0A2U1MTN2</accession>
<dbReference type="EMBL" id="PKPP01004389">
    <property type="protein sequence ID" value="PWA64625.1"/>
    <property type="molecule type" value="Genomic_DNA"/>
</dbReference>
<evidence type="ECO:0000313" key="8">
    <source>
        <dbReference type="EMBL" id="PWA64625.1"/>
    </source>
</evidence>
<sequence>MATVKKVLEDLHKDYALLVAEKDITVFDAAMSQCMGLEKRVRFPKKKTKPGDEVLTTSANVPQVAEDESEEAKVVAKVKENRTSNSRRRNGHSDDSDFENNVRKYNRPKEISTAIAKAGYIDKVVIGMDVIASEFYGKKDKTYADYFMQNINGKEKISGEQLKDLYKSFMSEYPIVSIEDPFDQDDWEDYAKMTVECGEQERYEEVEVWIRQLEKQVAPKQCRPEINFSQDTTLMLSSMNLTVARK</sequence>
<keyword evidence="4" id="KW-0324">Glycolysis</keyword>
<comment type="caution">
    <text evidence="8">The sequence shown here is derived from an EMBL/GenBank/DDBJ whole genome shotgun (WGS) entry which is preliminary data.</text>
</comment>
<feature type="domain" description="Enolase C-terminal TIM barrel" evidence="7">
    <location>
        <begin position="90"/>
        <end position="225"/>
    </location>
</feature>
<evidence type="ECO:0000256" key="5">
    <source>
        <dbReference type="ARBA" id="ARBA00023239"/>
    </source>
</evidence>
<dbReference type="GO" id="GO:0000287">
    <property type="term" value="F:magnesium ion binding"/>
    <property type="evidence" value="ECO:0007669"/>
    <property type="project" value="InterPro"/>
</dbReference>
<evidence type="ECO:0000256" key="3">
    <source>
        <dbReference type="ARBA" id="ARBA00012058"/>
    </source>
</evidence>
<dbReference type="PANTHER" id="PTHR11902">
    <property type="entry name" value="ENOLASE"/>
    <property type="match status" value="1"/>
</dbReference>
<dbReference type="EC" id="4.2.1.11" evidence="3"/>
<feature type="compositionally biased region" description="Basic and acidic residues" evidence="6">
    <location>
        <begin position="71"/>
        <end position="82"/>
    </location>
</feature>
<dbReference type="Pfam" id="PF00113">
    <property type="entry name" value="Enolase_C"/>
    <property type="match status" value="1"/>
</dbReference>
<comment type="pathway">
    <text evidence="1">Carbohydrate degradation; glycolysis; pyruvate from D-glyceraldehyde 3-phosphate: step 4/5.</text>
</comment>
<dbReference type="GO" id="GO:0000015">
    <property type="term" value="C:phosphopyruvate hydratase complex"/>
    <property type="evidence" value="ECO:0007669"/>
    <property type="project" value="InterPro"/>
</dbReference>
<keyword evidence="9" id="KW-1185">Reference proteome</keyword>
<organism evidence="8 9">
    <name type="scientific">Artemisia annua</name>
    <name type="common">Sweet wormwood</name>
    <dbReference type="NCBI Taxonomy" id="35608"/>
    <lineage>
        <taxon>Eukaryota</taxon>
        <taxon>Viridiplantae</taxon>
        <taxon>Streptophyta</taxon>
        <taxon>Embryophyta</taxon>
        <taxon>Tracheophyta</taxon>
        <taxon>Spermatophyta</taxon>
        <taxon>Magnoliopsida</taxon>
        <taxon>eudicotyledons</taxon>
        <taxon>Gunneridae</taxon>
        <taxon>Pentapetalae</taxon>
        <taxon>asterids</taxon>
        <taxon>campanulids</taxon>
        <taxon>Asterales</taxon>
        <taxon>Asteraceae</taxon>
        <taxon>Asteroideae</taxon>
        <taxon>Anthemideae</taxon>
        <taxon>Artemisiinae</taxon>
        <taxon>Artemisia</taxon>
    </lineage>
</organism>